<keyword evidence="1" id="KW-0472">Membrane</keyword>
<dbReference type="Proteomes" id="UP000177165">
    <property type="component" value="Unassembled WGS sequence"/>
</dbReference>
<dbReference type="AlphaFoldDB" id="A0A1G2ARC5"/>
<gene>
    <name evidence="2" type="ORF">A3B74_04150</name>
</gene>
<organism evidence="2 3">
    <name type="scientific">Candidatus Kerfeldbacteria bacterium RIFCSPHIGHO2_02_FULL_42_14</name>
    <dbReference type="NCBI Taxonomy" id="1798540"/>
    <lineage>
        <taxon>Bacteria</taxon>
        <taxon>Candidatus Kerfeldiibacteriota</taxon>
    </lineage>
</organism>
<comment type="caution">
    <text evidence="2">The sequence shown here is derived from an EMBL/GenBank/DDBJ whole genome shotgun (WGS) entry which is preliminary data.</text>
</comment>
<dbReference type="STRING" id="1798540.A3B74_04150"/>
<feature type="transmembrane region" description="Helical" evidence="1">
    <location>
        <begin position="112"/>
        <end position="134"/>
    </location>
</feature>
<reference evidence="2 3" key="1">
    <citation type="journal article" date="2016" name="Nat. Commun.">
        <title>Thousands of microbial genomes shed light on interconnected biogeochemical processes in an aquifer system.</title>
        <authorList>
            <person name="Anantharaman K."/>
            <person name="Brown C.T."/>
            <person name="Hug L.A."/>
            <person name="Sharon I."/>
            <person name="Castelle C.J."/>
            <person name="Probst A.J."/>
            <person name="Thomas B.C."/>
            <person name="Singh A."/>
            <person name="Wilkins M.J."/>
            <person name="Karaoz U."/>
            <person name="Brodie E.L."/>
            <person name="Williams K.H."/>
            <person name="Hubbard S.S."/>
            <person name="Banfield J.F."/>
        </authorList>
    </citation>
    <scope>NUCLEOTIDE SEQUENCE [LARGE SCALE GENOMIC DNA]</scope>
</reference>
<keyword evidence="1" id="KW-1133">Transmembrane helix</keyword>
<evidence type="ECO:0008006" key="4">
    <source>
        <dbReference type="Google" id="ProtNLM"/>
    </source>
</evidence>
<keyword evidence="1" id="KW-0812">Transmembrane</keyword>
<feature type="transmembrane region" description="Helical" evidence="1">
    <location>
        <begin position="9"/>
        <end position="29"/>
    </location>
</feature>
<feature type="transmembrane region" description="Helical" evidence="1">
    <location>
        <begin position="41"/>
        <end position="67"/>
    </location>
</feature>
<evidence type="ECO:0000313" key="2">
    <source>
        <dbReference type="EMBL" id="OGY79046.1"/>
    </source>
</evidence>
<protein>
    <recommendedName>
        <fullName evidence="4">DUF2178 domain-containing protein</fullName>
    </recommendedName>
</protein>
<accession>A0A1G2ARC5</accession>
<name>A0A1G2ARC5_9BACT</name>
<proteinExistence type="predicted"/>
<evidence type="ECO:0000313" key="3">
    <source>
        <dbReference type="Proteomes" id="UP000177165"/>
    </source>
</evidence>
<sequence>MFQKIISPIIYALFIIPGLIAGMANVIFFDTRDDDLELIVGNLLAGMIILILIITSIAVVMTIGNIVIYKIERLKKPTKKDHIRQSLIFYLVLVLGILVTITAENTNGLGFTYLYIIMMAATIAIVTNIIYLVYKNYHGRTNYI</sequence>
<evidence type="ECO:0000256" key="1">
    <source>
        <dbReference type="SAM" id="Phobius"/>
    </source>
</evidence>
<dbReference type="EMBL" id="MHKB01000011">
    <property type="protein sequence ID" value="OGY79046.1"/>
    <property type="molecule type" value="Genomic_DNA"/>
</dbReference>
<feature type="transmembrane region" description="Helical" evidence="1">
    <location>
        <begin position="87"/>
        <end position="106"/>
    </location>
</feature>